<evidence type="ECO:0000313" key="1">
    <source>
        <dbReference type="EMBL" id="MDR9897998.1"/>
    </source>
</evidence>
<dbReference type="PANTHER" id="PTHR45947:SF3">
    <property type="entry name" value="SULFOQUINOVOSYL TRANSFERASE SQD2"/>
    <property type="match status" value="1"/>
</dbReference>
<accession>A0AAP5IAP0</accession>
<comment type="caution">
    <text evidence="1">The sequence shown here is derived from an EMBL/GenBank/DDBJ whole genome shotgun (WGS) entry which is preliminary data.</text>
</comment>
<dbReference type="AlphaFoldDB" id="A0AAP5IAP0"/>
<protein>
    <submittedName>
        <fullName evidence="1">Glycosyltransferase family 4 protein</fullName>
    </submittedName>
</protein>
<keyword evidence="2" id="KW-1185">Reference proteome</keyword>
<evidence type="ECO:0000313" key="2">
    <source>
        <dbReference type="Proteomes" id="UP000667802"/>
    </source>
</evidence>
<dbReference type="GO" id="GO:0016757">
    <property type="term" value="F:glycosyltransferase activity"/>
    <property type="evidence" value="ECO:0007669"/>
    <property type="project" value="TreeGrafter"/>
</dbReference>
<dbReference type="Gene3D" id="3.40.50.2000">
    <property type="entry name" value="Glycogen Phosphorylase B"/>
    <property type="match status" value="2"/>
</dbReference>
<dbReference type="InterPro" id="IPR050194">
    <property type="entry name" value="Glycosyltransferase_grp1"/>
</dbReference>
<dbReference type="SUPFAM" id="SSF53756">
    <property type="entry name" value="UDP-Glycosyltransferase/glycogen phosphorylase"/>
    <property type="match status" value="1"/>
</dbReference>
<dbReference type="EMBL" id="JAALHA020000015">
    <property type="protein sequence ID" value="MDR9897998.1"/>
    <property type="molecule type" value="Genomic_DNA"/>
</dbReference>
<reference evidence="2" key="1">
    <citation type="journal article" date="2021" name="Science">
        <title>Hunting the eagle killer: A cyanobacterial neurotoxin causes vacuolar myelinopathy.</title>
        <authorList>
            <person name="Breinlinger S."/>
            <person name="Phillips T.J."/>
            <person name="Haram B.N."/>
            <person name="Mares J."/>
            <person name="Martinez Yerena J.A."/>
            <person name="Hrouzek P."/>
            <person name="Sobotka R."/>
            <person name="Henderson W.M."/>
            <person name="Schmieder P."/>
            <person name="Williams S.M."/>
            <person name="Lauderdale J.D."/>
            <person name="Wilde H.D."/>
            <person name="Gerrin W."/>
            <person name="Kust A."/>
            <person name="Washington J.W."/>
            <person name="Wagner C."/>
            <person name="Geier B."/>
            <person name="Liebeke M."/>
            <person name="Enke H."/>
            <person name="Niedermeyer T.H.J."/>
            <person name="Wilde S.B."/>
        </authorList>
    </citation>
    <scope>NUCLEOTIDE SEQUENCE [LARGE SCALE GENOMIC DNA]</scope>
    <source>
        <strain evidence="2">Thurmond2011</strain>
    </source>
</reference>
<gene>
    <name evidence="1" type="ORF">G7B40_026050</name>
</gene>
<dbReference type="RefSeq" id="WP_243902976.1">
    <property type="nucleotide sequence ID" value="NZ_JAALHA020000015.1"/>
</dbReference>
<dbReference type="Proteomes" id="UP000667802">
    <property type="component" value="Unassembled WGS sequence"/>
</dbReference>
<dbReference type="CDD" id="cd03801">
    <property type="entry name" value="GT4_PimA-like"/>
    <property type="match status" value="1"/>
</dbReference>
<dbReference type="Pfam" id="PF13692">
    <property type="entry name" value="Glyco_trans_1_4"/>
    <property type="match status" value="1"/>
</dbReference>
<dbReference type="PANTHER" id="PTHR45947">
    <property type="entry name" value="SULFOQUINOVOSYL TRANSFERASE SQD2"/>
    <property type="match status" value="1"/>
</dbReference>
<sequence length="405" mass="44978">MNMKISIVVGGRWHAFDLARELHAAGVLHRLITNYPKFKTRQWGIPDDKVVSLPLTLLIGKAAYHIGGERLTMKFQALLHSLFDQAAARHLEGSTLVHGWSSFSEPSLHWAKQNGVPFLLERSSSHMTVQCQILREEYRRLGLNWAQTHPEVVAQELREYELAEQIAVPSLFVKRSFLTQGCPEKRLVHNPFGTNLKSFSPGAKQDDVFRAIYAGSWSVRKGVHYLVRAFMEANIPNSELCLVGGATAETPHLLPAADERVKFIGHVPQAQLVEYYRNSSVFVIASIEDGFGMVLAQALACGLPLICTTNTGGEDLLRMSGAEPIKLDAGIEEYPSGYLVPIRDSQAIAICLKMLAQNKSLLLSKRQAALLFRTSGLDWSSYGKRAKESYESLHSQLSAKKKVGV</sequence>
<name>A0AAP5IAP0_9CYAN</name>
<proteinExistence type="predicted"/>
<organism evidence="1 2">
    <name type="scientific">Aetokthonos hydrillicola Thurmond2011</name>
    <dbReference type="NCBI Taxonomy" id="2712845"/>
    <lineage>
        <taxon>Bacteria</taxon>
        <taxon>Bacillati</taxon>
        <taxon>Cyanobacteriota</taxon>
        <taxon>Cyanophyceae</taxon>
        <taxon>Nostocales</taxon>
        <taxon>Hapalosiphonaceae</taxon>
        <taxon>Aetokthonos</taxon>
    </lineage>
</organism>